<feature type="domain" description="Glucosyltransferase 24 catalytic" evidence="14">
    <location>
        <begin position="1249"/>
        <end position="1515"/>
    </location>
</feature>
<feature type="domain" description="UGGT thioredoxin-like" evidence="11">
    <location>
        <begin position="323"/>
        <end position="441"/>
    </location>
</feature>
<dbReference type="SUPFAM" id="SSF53448">
    <property type="entry name" value="Nucleotide-diphospho-sugar transferases"/>
    <property type="match status" value="1"/>
</dbReference>
<evidence type="ECO:0000256" key="3">
    <source>
        <dbReference type="ARBA" id="ARBA00004922"/>
    </source>
</evidence>
<gene>
    <name evidence="15" type="ORF">Malapachy_2889</name>
</gene>
<keyword evidence="8" id="KW-0325">Glycoprotein</keyword>
<dbReference type="Pfam" id="PF18403">
    <property type="entry name" value="Thioredoxin_15"/>
    <property type="match status" value="1"/>
</dbReference>
<name>A0A0M8MIZ6_9BASI</name>
<evidence type="ECO:0000259" key="13">
    <source>
        <dbReference type="Pfam" id="PF18403"/>
    </source>
</evidence>
<dbReference type="InterPro" id="IPR009448">
    <property type="entry name" value="UDP-g_GGtrans"/>
</dbReference>
<evidence type="ECO:0000256" key="7">
    <source>
        <dbReference type="ARBA" id="ARBA00022824"/>
    </source>
</evidence>
<evidence type="ECO:0000256" key="2">
    <source>
        <dbReference type="ARBA" id="ARBA00004319"/>
    </source>
</evidence>
<dbReference type="InterPro" id="IPR040692">
    <property type="entry name" value="UGGT_TRXL_3"/>
</dbReference>
<dbReference type="PANTHER" id="PTHR11226">
    <property type="entry name" value="UDP-GLUCOSE GLYCOPROTEIN:GLUCOSYLTRANSFERASE"/>
    <property type="match status" value="1"/>
</dbReference>
<protein>
    <submittedName>
        <fullName evidence="15">Glycosyltransferase family 24 protein</fullName>
    </submittedName>
</protein>
<dbReference type="GO" id="GO:0051082">
    <property type="term" value="F:unfolded protein binding"/>
    <property type="evidence" value="ECO:0007669"/>
    <property type="project" value="TreeGrafter"/>
</dbReference>
<feature type="signal peptide" evidence="9">
    <location>
        <begin position="1"/>
        <end position="21"/>
    </location>
</feature>
<feature type="chain" id="PRO_5005818439" evidence="9">
    <location>
        <begin position="22"/>
        <end position="1537"/>
    </location>
</feature>
<evidence type="ECO:0000256" key="6">
    <source>
        <dbReference type="ARBA" id="ARBA00022729"/>
    </source>
</evidence>
<dbReference type="Proteomes" id="UP000037751">
    <property type="component" value="Unassembled WGS sequence"/>
</dbReference>
<evidence type="ECO:0000256" key="1">
    <source>
        <dbReference type="ARBA" id="ARBA00001913"/>
    </source>
</evidence>
<dbReference type="VEuPathDB" id="FungiDB:Malapachy_2889"/>
<dbReference type="STRING" id="77020.A0A0M8MIZ6"/>
<dbReference type="Pfam" id="PF18400">
    <property type="entry name" value="Thioredoxin_12"/>
    <property type="match status" value="1"/>
</dbReference>
<evidence type="ECO:0000259" key="14">
    <source>
        <dbReference type="Pfam" id="PF18404"/>
    </source>
</evidence>
<feature type="domain" description="UGGT thioredoxin-like" evidence="10">
    <location>
        <begin position="46"/>
        <end position="233"/>
    </location>
</feature>
<dbReference type="GO" id="GO:0036503">
    <property type="term" value="P:ERAD pathway"/>
    <property type="evidence" value="ECO:0007669"/>
    <property type="project" value="TreeGrafter"/>
</dbReference>
<dbReference type="GeneID" id="28729251"/>
<evidence type="ECO:0000256" key="9">
    <source>
        <dbReference type="SAM" id="SignalP"/>
    </source>
</evidence>
<dbReference type="PANTHER" id="PTHR11226:SF0">
    <property type="entry name" value="UDP-GLUCOSE:GLYCOPROTEIN GLUCOSYLTRANSFERASE"/>
    <property type="match status" value="1"/>
</dbReference>
<proteinExistence type="inferred from homology"/>
<evidence type="ECO:0000256" key="4">
    <source>
        <dbReference type="ARBA" id="ARBA00006351"/>
    </source>
</evidence>
<keyword evidence="7" id="KW-0256">Endoplasmic reticulum</keyword>
<dbReference type="InterPro" id="IPR040497">
    <property type="entry name" value="Glyco_transf_24"/>
</dbReference>
<dbReference type="UniPathway" id="UPA00378"/>
<evidence type="ECO:0000259" key="11">
    <source>
        <dbReference type="Pfam" id="PF18401"/>
    </source>
</evidence>
<dbReference type="RefSeq" id="XP_017990120.1">
    <property type="nucleotide sequence ID" value="XM_018137375.1"/>
</dbReference>
<dbReference type="EMBL" id="LGAV01000012">
    <property type="protein sequence ID" value="KOS12488.1"/>
    <property type="molecule type" value="Genomic_DNA"/>
</dbReference>
<feature type="domain" description="UGGT thioredoxin-like" evidence="12">
    <location>
        <begin position="454"/>
        <end position="710"/>
    </location>
</feature>
<dbReference type="InterPro" id="IPR040694">
    <property type="entry name" value="UGGT_TRXL_2"/>
</dbReference>
<dbReference type="GO" id="GO:0005788">
    <property type="term" value="C:endoplasmic reticulum lumen"/>
    <property type="evidence" value="ECO:0007669"/>
    <property type="project" value="UniProtKB-SubCell"/>
</dbReference>
<evidence type="ECO:0000256" key="8">
    <source>
        <dbReference type="ARBA" id="ARBA00023180"/>
    </source>
</evidence>
<organism evidence="15 16">
    <name type="scientific">Malassezia pachydermatis</name>
    <dbReference type="NCBI Taxonomy" id="77020"/>
    <lineage>
        <taxon>Eukaryota</taxon>
        <taxon>Fungi</taxon>
        <taxon>Dikarya</taxon>
        <taxon>Basidiomycota</taxon>
        <taxon>Ustilaginomycotina</taxon>
        <taxon>Malasseziomycetes</taxon>
        <taxon>Malasseziales</taxon>
        <taxon>Malasseziaceae</taxon>
        <taxon>Malassezia</taxon>
    </lineage>
</organism>
<dbReference type="InterPro" id="IPR040525">
    <property type="entry name" value="UGGT_TRXL_4"/>
</dbReference>
<keyword evidence="6 9" id="KW-0732">Signal</keyword>
<evidence type="ECO:0000259" key="12">
    <source>
        <dbReference type="Pfam" id="PF18402"/>
    </source>
</evidence>
<comment type="subcellular location">
    <subcellularLocation>
        <location evidence="2">Endoplasmic reticulum lumen</location>
    </subcellularLocation>
</comment>
<reference evidence="15 16" key="1">
    <citation type="submission" date="2015-07" db="EMBL/GenBank/DDBJ databases">
        <title>Draft Genome Sequence of Malassezia furfur CBS1878 and Malassezia pachydermatis CBS1879.</title>
        <authorList>
            <person name="Triana S."/>
            <person name="Ohm R."/>
            <person name="Gonzalez A."/>
            <person name="DeCock H."/>
            <person name="Restrepo S."/>
            <person name="Celis A."/>
        </authorList>
    </citation>
    <scope>NUCLEOTIDE SEQUENCE [LARGE SCALE GENOMIC DNA]</scope>
    <source>
        <strain evidence="15 16">CBS 1879</strain>
    </source>
</reference>
<keyword evidence="5 15" id="KW-0808">Transferase</keyword>
<dbReference type="GO" id="GO:0018279">
    <property type="term" value="P:protein N-linked glycosylation via asparagine"/>
    <property type="evidence" value="ECO:0007669"/>
    <property type="project" value="TreeGrafter"/>
</dbReference>
<comment type="cofactor">
    <cofactor evidence="1">
        <name>Ca(2+)</name>
        <dbReference type="ChEBI" id="CHEBI:29108"/>
    </cofactor>
</comment>
<evidence type="ECO:0000313" key="15">
    <source>
        <dbReference type="EMBL" id="KOS12488.1"/>
    </source>
</evidence>
<feature type="domain" description="UDP-glucose:glycoprotein glucosyltransferase thioredoxin-like" evidence="13">
    <location>
        <begin position="733"/>
        <end position="884"/>
    </location>
</feature>
<sequence length="1537" mass="173923">MTAIFGWIGLLLWCVVQLAIAGDVPVHIRLRHGWHNYTNAATHASTFVEMMEAAHEVFPNELFDMVSHVWPACGKDTTKVMRTAGHKDLFDSIEDFLRTYATSVGIPRVEERLDEWRIHVAQHWQAPRVESMYQIFNTSRELQGHSPTCDTFVYFDDRVLCSPNDLRAAITKPPRTLPTVFPHDHVYPSGQSALPALILYADPYSTTFGAFHSELMTLAGEQRIRYVLRWRPTLATVSEPRSTNYFSGFGASMHLKKVDYLVLDDRQIDAAEASEAVPIQSDRIGSLYRDVQDQLYSLGGERTSSVQEAVLKQSNFSLVDGLYLGQAAAHAILTAEDPLSTMESIVHDFPAHAVALQAYAAHLAENDPIIEYLNERNYRLIGAGSSQIWINGRAVPKSDLELLTFFKSIQEERRLLDDFGAPELGVSPEGVESLLTQEAINLQFSPSPRDIVLYDTSDTIEQESGFGTTVIAWINNLESEEYKLWPNTLEMMMEYRWPSGFPLIARNFFQVVMLLDVGHPEALEFMSEALEAMMTDYPFRWGLVPLLRDDASEEIAQVLWHAINMLQPREIAPFLLHLAKGPTVNGRVDPEAARAHLGSIVRNIKKRGIDLVQEFVHYKQVSPLFKYRLELAHAYVERVYPNPRPGTYGVAFLNGQEISLSERFIEDLASAVSYQLHLAHDDITRGRIEKTENYETYFFDLKGTVKERSQLADMLEDAKALLRPYKFVSLPEVFRRLGSLADPLRHFLYDPKAHDSLVSLRVVGDIDSDVGRHSVVEVLKAMEAEGPSFRVSFIHTGADHGVLSHFLLSAMMSGALSDIPPSRLRSAIEAADISSALDALSHEFTSPKSDMVWSQIAPTFVSAAGLDVGLLPTLILNGQVLPHIRHLKAREVTAAVEWEQQKHVSTLLNTLTVPERPRDVRAQVVEFATAILGKVFVKQVTDTGSSEASSNPRVPIAPLIASSPVAFKVGDASAAIHVSVIMDPIAEEAPQLTSILRMLSSVRGVRLSILMNPRMRVTAMPLQRFTRYDVRIRPEFDAQGHERIPGIAFNHLPQQAVLTMQLHAPRSMVTMADEAIYDLDNIRLSDVHGSVDAIYAIKSLLLEGYAQALPNSIPRGLQLVLETDDQSTQLDTIVMENLGYFQFRAQPGHWHLSIREGRSSDVYEMLSVGSQGWRSPPVNETSSSVLIDSRLGLTVFPQFRKRLGKTVEELISERPKDDSGLASVSHGLQKQWGKALRLLRGTKSKHADINIFTLASGHLYERMTYIMILSVLRHTKSSVKFWFVENFLSPSFKAFIPHLAEAYGFKYELITFAWPEWLREQTEKQRMIWAYKILFLDVMFPLDLDRVIFVDADQIVRSDLKELVDMDLRNAPYGYPPMGDDSEDMDGYRFWKKGYWKAFLRGRTYHISALYVVDLQRFRYMAAGDILRRHYQRLTADPNSLANLDQDLPNHLQTYLPIYTLDKTWLWCETWCSYDWLSQAKTIDLCSNPKTKEPKLDRARRQIPEWTELDNEVAALAHSLQAKSFDSNAPVEMHDEL</sequence>
<dbReference type="Gene3D" id="3.90.550.10">
    <property type="entry name" value="Spore Coat Polysaccharide Biosynthesis Protein SpsA, Chain A"/>
    <property type="match status" value="1"/>
</dbReference>
<dbReference type="InterPro" id="IPR029044">
    <property type="entry name" value="Nucleotide-diphossugar_trans"/>
</dbReference>
<comment type="similarity">
    <text evidence="4">Belongs to the glycosyltransferase 8 family.</text>
</comment>
<evidence type="ECO:0000259" key="10">
    <source>
        <dbReference type="Pfam" id="PF18400"/>
    </source>
</evidence>
<comment type="pathway">
    <text evidence="3">Protein modification; protein glycosylation.</text>
</comment>
<accession>A0A0M8MIZ6</accession>
<dbReference type="Pfam" id="PF06427">
    <property type="entry name" value="UDP-g_GGTase"/>
    <property type="match status" value="1"/>
</dbReference>
<evidence type="ECO:0000313" key="16">
    <source>
        <dbReference type="Proteomes" id="UP000037751"/>
    </source>
</evidence>
<dbReference type="InterPro" id="IPR040693">
    <property type="entry name" value="UGGT_TRXL_1"/>
</dbReference>
<comment type="caution">
    <text evidence="15">The sequence shown here is derived from an EMBL/GenBank/DDBJ whole genome shotgun (WGS) entry which is preliminary data.</text>
</comment>
<dbReference type="CDD" id="cd06432">
    <property type="entry name" value="GT8_HUGT1_C_like"/>
    <property type="match status" value="1"/>
</dbReference>
<dbReference type="Pfam" id="PF18402">
    <property type="entry name" value="Thioredoxin_14"/>
    <property type="match status" value="1"/>
</dbReference>
<evidence type="ECO:0000256" key="5">
    <source>
        <dbReference type="ARBA" id="ARBA00022679"/>
    </source>
</evidence>
<keyword evidence="16" id="KW-1185">Reference proteome</keyword>
<dbReference type="GO" id="GO:0003980">
    <property type="term" value="F:UDP-glucose:glycoprotein glucosyltransferase activity"/>
    <property type="evidence" value="ECO:0007669"/>
    <property type="project" value="InterPro"/>
</dbReference>
<dbReference type="Pfam" id="PF18401">
    <property type="entry name" value="Thioredoxin_13"/>
    <property type="match status" value="1"/>
</dbReference>
<dbReference type="OrthoDB" id="27683at2759"/>
<dbReference type="Pfam" id="PF18404">
    <property type="entry name" value="Glyco_transf_24"/>
    <property type="match status" value="1"/>
</dbReference>